<feature type="non-terminal residue" evidence="2">
    <location>
        <position position="162"/>
    </location>
</feature>
<accession>A0A9P4HIN5</accession>
<feature type="region of interest" description="Disordered" evidence="1">
    <location>
        <begin position="1"/>
        <end position="26"/>
    </location>
</feature>
<proteinExistence type="predicted"/>
<sequence length="162" mass="17834">MSDSNLPPTEPPSTGGSTDNSNAPLPTRDDLVRVWLRQTFLDHQLEDGGNARITTQEFTDLTSLEFPEAYMPEHAITLALALATREHKRSDVIVLSDGVTQILYALGIGRFSLNSPPPVIDVPETTRQAVLNESKRWIVVPVSDGLVGAETERPQSEERTDK</sequence>
<dbReference type="AlphaFoldDB" id="A0A9P4HIN5"/>
<dbReference type="Proteomes" id="UP000799777">
    <property type="component" value="Unassembled WGS sequence"/>
</dbReference>
<comment type="caution">
    <text evidence="2">The sequence shown here is derived from an EMBL/GenBank/DDBJ whole genome shotgun (WGS) entry which is preliminary data.</text>
</comment>
<evidence type="ECO:0000256" key="1">
    <source>
        <dbReference type="SAM" id="MobiDB-lite"/>
    </source>
</evidence>
<evidence type="ECO:0000313" key="2">
    <source>
        <dbReference type="EMBL" id="KAF2035273.1"/>
    </source>
</evidence>
<evidence type="ECO:0000313" key="3">
    <source>
        <dbReference type="Proteomes" id="UP000799777"/>
    </source>
</evidence>
<protein>
    <submittedName>
        <fullName evidence="2">Uncharacterized protein</fullName>
    </submittedName>
</protein>
<gene>
    <name evidence="2" type="ORF">EK21DRAFT_54917</name>
</gene>
<organism evidence="2 3">
    <name type="scientific">Setomelanomma holmii</name>
    <dbReference type="NCBI Taxonomy" id="210430"/>
    <lineage>
        <taxon>Eukaryota</taxon>
        <taxon>Fungi</taxon>
        <taxon>Dikarya</taxon>
        <taxon>Ascomycota</taxon>
        <taxon>Pezizomycotina</taxon>
        <taxon>Dothideomycetes</taxon>
        <taxon>Pleosporomycetidae</taxon>
        <taxon>Pleosporales</taxon>
        <taxon>Pleosporineae</taxon>
        <taxon>Phaeosphaeriaceae</taxon>
        <taxon>Setomelanomma</taxon>
    </lineage>
</organism>
<reference evidence="2" key="1">
    <citation type="journal article" date="2020" name="Stud. Mycol.">
        <title>101 Dothideomycetes genomes: a test case for predicting lifestyles and emergence of pathogens.</title>
        <authorList>
            <person name="Haridas S."/>
            <person name="Albert R."/>
            <person name="Binder M."/>
            <person name="Bloem J."/>
            <person name="Labutti K."/>
            <person name="Salamov A."/>
            <person name="Andreopoulos B."/>
            <person name="Baker S."/>
            <person name="Barry K."/>
            <person name="Bills G."/>
            <person name="Bluhm B."/>
            <person name="Cannon C."/>
            <person name="Castanera R."/>
            <person name="Culley D."/>
            <person name="Daum C."/>
            <person name="Ezra D."/>
            <person name="Gonzalez J."/>
            <person name="Henrissat B."/>
            <person name="Kuo A."/>
            <person name="Liang C."/>
            <person name="Lipzen A."/>
            <person name="Lutzoni F."/>
            <person name="Magnuson J."/>
            <person name="Mondo S."/>
            <person name="Nolan M."/>
            <person name="Ohm R."/>
            <person name="Pangilinan J."/>
            <person name="Park H.-J."/>
            <person name="Ramirez L."/>
            <person name="Alfaro M."/>
            <person name="Sun H."/>
            <person name="Tritt A."/>
            <person name="Yoshinaga Y."/>
            <person name="Zwiers L.-H."/>
            <person name="Turgeon B."/>
            <person name="Goodwin S."/>
            <person name="Spatafora J."/>
            <person name="Crous P."/>
            <person name="Grigoriev I."/>
        </authorList>
    </citation>
    <scope>NUCLEOTIDE SEQUENCE</scope>
    <source>
        <strain evidence="2">CBS 110217</strain>
    </source>
</reference>
<keyword evidence="3" id="KW-1185">Reference proteome</keyword>
<name>A0A9P4HIN5_9PLEO</name>
<dbReference type="EMBL" id="ML978158">
    <property type="protein sequence ID" value="KAF2035273.1"/>
    <property type="molecule type" value="Genomic_DNA"/>
</dbReference>
<dbReference type="OrthoDB" id="3800703at2759"/>